<dbReference type="PROSITE" id="PS00678">
    <property type="entry name" value="WD_REPEATS_1"/>
    <property type="match status" value="1"/>
</dbReference>
<dbReference type="InterPro" id="IPR019775">
    <property type="entry name" value="WD40_repeat_CS"/>
</dbReference>
<dbReference type="GeneID" id="9690077"/>
<sequence length="643" mass="66039">MGARDASRACAICSEDVDALRGVPRETTCAHVLCQDCAKLWFGSETTCPACNAPQKTEDARTEKTAEKASEGANASSSSRETRDAEDEREMRGAASAFLLPANPNDASASAANADADASNVARVLMERLGEEWRKLSTRCSTLERENAALSDECASLKRALSRQKALTDDAEGGGGGGELRAMPLEALDATLTEDEDEDGGGDGGGGGGDAAAACEPSELRWRRAASSSSSTIHCVSYETSDEPLHACATHPTSSRDVVVVASWDGVATIHEATTTTTTRVGRSRVLSENTTTGTPTRRTPHHLHHRDYAPIATLVGHDAGLYAVAFRASDEKLVGTASGDGGVRLWDWSDVSDSVAPCVRHIRAHDGAEVNDVAFQDGGGARWLVTASDDGTARVYDVATGARVGVAEGHGAEARSSIALGPSLSIQTHRARRLSTPLLTPFNSTPTFARMDDYPQVYGARFGPGASGGAHADVIATASFDGTVKLWDTRAPGTNTAGNASNGSFACVSTLAGHADDVVGVDFRPGGTYVASGSDDGTARVWDLRTGACVATIDGGGEVKRVAWSPDGGAIASACGGGVARVTPSSGGTFAAAVASSASASLGGGGPGGGGHADVVFDVAWTRDGGTVITASHDATWRTWSA</sequence>
<keyword evidence="4 6" id="KW-0863">Zinc-finger</keyword>
<dbReference type="EMBL" id="GG663752">
    <property type="protein sequence ID" value="EEH50973.1"/>
    <property type="molecule type" value="Genomic_DNA"/>
</dbReference>
<keyword evidence="12" id="KW-1185">Reference proteome</keyword>
<dbReference type="InterPro" id="IPR020472">
    <property type="entry name" value="WD40_PAC1"/>
</dbReference>
<feature type="region of interest" description="Disordered" evidence="9">
    <location>
        <begin position="62"/>
        <end position="91"/>
    </location>
</feature>
<keyword evidence="1 7" id="KW-0853">WD repeat</keyword>
<dbReference type="Gene3D" id="3.30.40.10">
    <property type="entry name" value="Zinc/RING finger domain, C3HC4 (zinc finger)"/>
    <property type="match status" value="1"/>
</dbReference>
<keyword evidence="2" id="KW-0479">Metal-binding</keyword>
<protein>
    <submittedName>
        <fullName evidence="11">Predicted protein</fullName>
    </submittedName>
</protein>
<evidence type="ECO:0000313" key="12">
    <source>
        <dbReference type="Proteomes" id="UP000001876"/>
    </source>
</evidence>
<dbReference type="SMART" id="SM00184">
    <property type="entry name" value="RING"/>
    <property type="match status" value="1"/>
</dbReference>
<proteinExistence type="predicted"/>
<dbReference type="CDD" id="cd00200">
    <property type="entry name" value="WD40"/>
    <property type="match status" value="1"/>
</dbReference>
<evidence type="ECO:0000256" key="3">
    <source>
        <dbReference type="ARBA" id="ARBA00022737"/>
    </source>
</evidence>
<dbReference type="OrthoDB" id="545213at2759"/>
<feature type="repeat" description="WD" evidence="7">
    <location>
        <begin position="512"/>
        <end position="553"/>
    </location>
</feature>
<feature type="repeat" description="WD" evidence="7">
    <location>
        <begin position="610"/>
        <end position="643"/>
    </location>
</feature>
<dbReference type="InterPro" id="IPR013083">
    <property type="entry name" value="Znf_RING/FYVE/PHD"/>
</dbReference>
<dbReference type="eggNOG" id="KOG0266">
    <property type="taxonomic scope" value="Eukaryota"/>
</dbReference>
<evidence type="ECO:0000259" key="10">
    <source>
        <dbReference type="PROSITE" id="PS50089"/>
    </source>
</evidence>
<evidence type="ECO:0000256" key="9">
    <source>
        <dbReference type="SAM" id="MobiDB-lite"/>
    </source>
</evidence>
<evidence type="ECO:0000256" key="1">
    <source>
        <dbReference type="ARBA" id="ARBA00022574"/>
    </source>
</evidence>
<evidence type="ECO:0000256" key="5">
    <source>
        <dbReference type="ARBA" id="ARBA00022833"/>
    </source>
</evidence>
<dbReference type="PRINTS" id="PR00320">
    <property type="entry name" value="GPROTEINBRPT"/>
</dbReference>
<evidence type="ECO:0000256" key="4">
    <source>
        <dbReference type="ARBA" id="ARBA00022771"/>
    </source>
</evidence>
<dbReference type="PROSITE" id="PS50294">
    <property type="entry name" value="WD_REPEATS_REGION"/>
    <property type="match status" value="3"/>
</dbReference>
<keyword evidence="8" id="KW-0175">Coiled coil</keyword>
<keyword evidence="5" id="KW-0862">Zinc</keyword>
<dbReference type="Gene3D" id="2.130.10.10">
    <property type="entry name" value="YVTN repeat-like/Quinoprotein amine dehydrogenase"/>
    <property type="match status" value="2"/>
</dbReference>
<dbReference type="Pfam" id="PF13639">
    <property type="entry name" value="zf-RING_2"/>
    <property type="match status" value="1"/>
</dbReference>
<dbReference type="SUPFAM" id="SSF57850">
    <property type="entry name" value="RING/U-box"/>
    <property type="match status" value="1"/>
</dbReference>
<evidence type="ECO:0000256" key="7">
    <source>
        <dbReference type="PROSITE-ProRule" id="PRU00221"/>
    </source>
</evidence>
<dbReference type="OMA" id="HTFAMHS"/>
<dbReference type="RefSeq" id="XP_003064639.1">
    <property type="nucleotide sequence ID" value="XM_003064593.1"/>
</dbReference>
<dbReference type="GO" id="GO:0008270">
    <property type="term" value="F:zinc ion binding"/>
    <property type="evidence" value="ECO:0007669"/>
    <property type="project" value="UniProtKB-KW"/>
</dbReference>
<feature type="repeat" description="WD" evidence="7">
    <location>
        <begin position="476"/>
        <end position="491"/>
    </location>
</feature>
<dbReference type="Pfam" id="PF00400">
    <property type="entry name" value="WD40"/>
    <property type="match status" value="6"/>
</dbReference>
<evidence type="ECO:0000256" key="6">
    <source>
        <dbReference type="PROSITE-ProRule" id="PRU00175"/>
    </source>
</evidence>
<dbReference type="SMART" id="SM00320">
    <property type="entry name" value="WD40"/>
    <property type="match status" value="7"/>
</dbReference>
<feature type="repeat" description="WD" evidence="7">
    <location>
        <begin position="315"/>
        <end position="348"/>
    </location>
</feature>
<gene>
    <name evidence="11" type="ORF">MICPUCDRAFT_54545</name>
</gene>
<dbReference type="InterPro" id="IPR017907">
    <property type="entry name" value="Znf_RING_CS"/>
</dbReference>
<dbReference type="PROSITE" id="PS50089">
    <property type="entry name" value="ZF_RING_2"/>
    <property type="match status" value="1"/>
</dbReference>
<evidence type="ECO:0000313" key="11">
    <source>
        <dbReference type="EMBL" id="EEH50973.1"/>
    </source>
</evidence>
<dbReference type="InterPro" id="IPR015943">
    <property type="entry name" value="WD40/YVTN_repeat-like_dom_sf"/>
</dbReference>
<dbReference type="AlphaFoldDB" id="C1N9M7"/>
<dbReference type="Proteomes" id="UP000001876">
    <property type="component" value="Unassembled WGS sequence"/>
</dbReference>
<feature type="coiled-coil region" evidence="8">
    <location>
        <begin position="126"/>
        <end position="160"/>
    </location>
</feature>
<feature type="region of interest" description="Disordered" evidence="9">
    <location>
        <begin position="194"/>
        <end position="214"/>
    </location>
</feature>
<dbReference type="InterPro" id="IPR001841">
    <property type="entry name" value="Znf_RING"/>
</dbReference>
<evidence type="ECO:0000256" key="8">
    <source>
        <dbReference type="SAM" id="Coils"/>
    </source>
</evidence>
<accession>C1N9M7</accession>
<dbReference type="InterPro" id="IPR001680">
    <property type="entry name" value="WD40_rpt"/>
</dbReference>
<keyword evidence="3" id="KW-0677">Repeat</keyword>
<dbReference type="STRING" id="564608.C1N9M7"/>
<feature type="domain" description="RING-type" evidence="10">
    <location>
        <begin position="10"/>
        <end position="52"/>
    </location>
</feature>
<dbReference type="InterPro" id="IPR036322">
    <property type="entry name" value="WD40_repeat_dom_sf"/>
</dbReference>
<reference evidence="11 12" key="1">
    <citation type="journal article" date="2009" name="Science">
        <title>Green evolution and dynamic adaptations revealed by genomes of the marine picoeukaryotes Micromonas.</title>
        <authorList>
            <person name="Worden A.Z."/>
            <person name="Lee J.H."/>
            <person name="Mock T."/>
            <person name="Rouze P."/>
            <person name="Simmons M.P."/>
            <person name="Aerts A.L."/>
            <person name="Allen A.E."/>
            <person name="Cuvelier M.L."/>
            <person name="Derelle E."/>
            <person name="Everett M.V."/>
            <person name="Foulon E."/>
            <person name="Grimwood J."/>
            <person name="Gundlach H."/>
            <person name="Henrissat B."/>
            <person name="Napoli C."/>
            <person name="McDonald S.M."/>
            <person name="Parker M.S."/>
            <person name="Rombauts S."/>
            <person name="Salamov A."/>
            <person name="Von Dassow P."/>
            <person name="Badger J.H."/>
            <person name="Coutinho P.M."/>
            <person name="Demir E."/>
            <person name="Dubchak I."/>
            <person name="Gentemann C."/>
            <person name="Eikrem W."/>
            <person name="Gready J.E."/>
            <person name="John U."/>
            <person name="Lanier W."/>
            <person name="Lindquist E.A."/>
            <person name="Lucas S."/>
            <person name="Mayer K.F."/>
            <person name="Moreau H."/>
            <person name="Not F."/>
            <person name="Otillar R."/>
            <person name="Panaud O."/>
            <person name="Pangilinan J."/>
            <person name="Paulsen I."/>
            <person name="Piegu B."/>
            <person name="Poliakov A."/>
            <person name="Robbens S."/>
            <person name="Schmutz J."/>
            <person name="Toulza E."/>
            <person name="Wyss T."/>
            <person name="Zelensky A."/>
            <person name="Zhou K."/>
            <person name="Armbrust E.V."/>
            <person name="Bhattacharya D."/>
            <person name="Goodenough U.W."/>
            <person name="Van de Peer Y."/>
            <person name="Grigoriev I.V."/>
        </authorList>
    </citation>
    <scope>NUCLEOTIDE SEQUENCE [LARGE SCALE GENOMIC DNA]</scope>
    <source>
        <strain evidence="11 12">CCMP1545</strain>
    </source>
</reference>
<name>C1N9M7_MICPC</name>
<dbReference type="KEGG" id="mpp:MICPUCDRAFT_54545"/>
<dbReference type="SUPFAM" id="SSF50978">
    <property type="entry name" value="WD40 repeat-like"/>
    <property type="match status" value="1"/>
</dbReference>
<organism evidence="12">
    <name type="scientific">Micromonas pusilla (strain CCMP1545)</name>
    <name type="common">Picoplanktonic green alga</name>
    <dbReference type="NCBI Taxonomy" id="564608"/>
    <lineage>
        <taxon>Eukaryota</taxon>
        <taxon>Viridiplantae</taxon>
        <taxon>Chlorophyta</taxon>
        <taxon>Mamiellophyceae</taxon>
        <taxon>Mamiellales</taxon>
        <taxon>Mamiellaceae</taxon>
        <taxon>Micromonas</taxon>
    </lineage>
</organism>
<dbReference type="PROSITE" id="PS00518">
    <property type="entry name" value="ZF_RING_1"/>
    <property type="match status" value="1"/>
</dbReference>
<dbReference type="PANTHER" id="PTHR19879">
    <property type="entry name" value="TRANSCRIPTION INITIATION FACTOR TFIID"/>
    <property type="match status" value="1"/>
</dbReference>
<dbReference type="PANTHER" id="PTHR19879:SF9">
    <property type="entry name" value="TRANSCRIPTION INITIATION FACTOR TFIID SUBUNIT 5"/>
    <property type="match status" value="1"/>
</dbReference>
<evidence type="ECO:0000256" key="2">
    <source>
        <dbReference type="ARBA" id="ARBA00022723"/>
    </source>
</evidence>
<dbReference type="PROSITE" id="PS50082">
    <property type="entry name" value="WD_REPEATS_2"/>
    <property type="match status" value="4"/>
</dbReference>